<organism evidence="2 3">
    <name type="scientific">Roseburia intestinalis L1-82</name>
    <dbReference type="NCBI Taxonomy" id="536231"/>
    <lineage>
        <taxon>Bacteria</taxon>
        <taxon>Bacillati</taxon>
        <taxon>Bacillota</taxon>
        <taxon>Clostridia</taxon>
        <taxon>Lachnospirales</taxon>
        <taxon>Lachnospiraceae</taxon>
        <taxon>Roseburia</taxon>
    </lineage>
</organism>
<dbReference type="PROSITE" id="PS51257">
    <property type="entry name" value="PROKAR_LIPOPROTEIN"/>
    <property type="match status" value="1"/>
</dbReference>
<name>C7G7N9_9FIRM</name>
<comment type="caution">
    <text evidence="2">The sequence shown here is derived from an EMBL/GenBank/DDBJ whole genome shotgun (WGS) entry which is preliminary data.</text>
</comment>
<reference evidence="2 3" key="1">
    <citation type="submission" date="2009-08" db="EMBL/GenBank/DDBJ databases">
        <authorList>
            <person name="Weinstock G."/>
            <person name="Sodergren E."/>
            <person name="Clifton S."/>
            <person name="Fulton L."/>
            <person name="Fulton B."/>
            <person name="Courtney L."/>
            <person name="Fronick C."/>
            <person name="Harrison M."/>
            <person name="Strong C."/>
            <person name="Farmer C."/>
            <person name="Delahaunty K."/>
            <person name="Markovic C."/>
            <person name="Hall O."/>
            <person name="Minx P."/>
            <person name="Tomlinson C."/>
            <person name="Mitreva M."/>
            <person name="Nelson J."/>
            <person name="Hou S."/>
            <person name="Wollam A."/>
            <person name="Pepin K.H."/>
            <person name="Johnson M."/>
            <person name="Bhonagiri V."/>
            <person name="Nash W.E."/>
            <person name="Warren W."/>
            <person name="Chinwalla A."/>
            <person name="Mardis E.R."/>
            <person name="Wilson R.K."/>
        </authorList>
    </citation>
    <scope>NUCLEOTIDE SEQUENCE [LARGE SCALE GENOMIC DNA]</scope>
    <source>
        <strain evidence="2 3">L1-82</strain>
    </source>
</reference>
<proteinExistence type="predicted"/>
<accession>C7G7N9</accession>
<keyword evidence="1" id="KW-0812">Transmembrane</keyword>
<keyword evidence="1" id="KW-1133">Transmembrane helix</keyword>
<dbReference type="HOGENOM" id="CLU_3276053_0_0_9"/>
<gene>
    <name evidence="2" type="ORF">ROSINTL182_05914</name>
</gene>
<feature type="transmembrane region" description="Helical" evidence="1">
    <location>
        <begin position="12"/>
        <end position="37"/>
    </location>
</feature>
<evidence type="ECO:0000313" key="3">
    <source>
        <dbReference type="Proteomes" id="UP000004828"/>
    </source>
</evidence>
<dbReference type="AlphaFoldDB" id="C7G7N9"/>
<dbReference type="EMBL" id="ABYJ02000044">
    <property type="protein sequence ID" value="EEV02188.1"/>
    <property type="molecule type" value="Genomic_DNA"/>
</dbReference>
<dbReference type="Proteomes" id="UP000004828">
    <property type="component" value="Unassembled WGS sequence"/>
</dbReference>
<evidence type="ECO:0000256" key="1">
    <source>
        <dbReference type="SAM" id="Phobius"/>
    </source>
</evidence>
<sequence length="41" mass="4658">MNKNITAQSSKNLLNCVILFLINLLSTFLSCVIYIFILKIP</sequence>
<keyword evidence="1" id="KW-0472">Membrane</keyword>
<protein>
    <submittedName>
        <fullName evidence="2">Uncharacterized protein</fullName>
    </submittedName>
</protein>
<evidence type="ECO:0000313" key="2">
    <source>
        <dbReference type="EMBL" id="EEV02188.1"/>
    </source>
</evidence>